<dbReference type="EMBL" id="BAABJP010000007">
    <property type="protein sequence ID" value="GAA5152524.1"/>
    <property type="molecule type" value="Genomic_DNA"/>
</dbReference>
<reference evidence="3" key="1">
    <citation type="journal article" date="2019" name="Int. J. Syst. Evol. Microbiol.">
        <title>The Global Catalogue of Microorganisms (GCM) 10K type strain sequencing project: providing services to taxonomists for standard genome sequencing and annotation.</title>
        <authorList>
            <consortium name="The Broad Institute Genomics Platform"/>
            <consortium name="The Broad Institute Genome Sequencing Center for Infectious Disease"/>
            <person name="Wu L."/>
            <person name="Ma J."/>
        </authorList>
    </citation>
    <scope>NUCLEOTIDE SEQUENCE [LARGE SCALE GENOMIC DNA]</scope>
    <source>
        <strain evidence="3">JCM 18303</strain>
    </source>
</reference>
<sequence length="294" mass="32952">MDGVEDWTLGAVPDWGPACLDDLVEALLSNESPFPCTFAVAAAKKRTLRFSFVDDLDDQDTWHPLVDVIRTYLDTYQSLSSDTSLIVFFRPQARVRSLAEYHAKFWSVLQFLHEQDPERWPEAVPEDPDHPLWEFSFGGTSIFVVCNTPAHVRRRSRYSPGFVITFQPRWVFDGLEADSPRGAAARRVIRRRLRAFDGTPPSSALGNYGDPANREWRQYFLPDKNSDADLGCPFHPTRPPAAESPAPEPAASCPVTVPRPMAPPPRPPGARLAARAAHRRALHRRKLTEAGLAS</sequence>
<accession>A0ABP9PUX9</accession>
<keyword evidence="3" id="KW-1185">Reference proteome</keyword>
<evidence type="ECO:0000313" key="2">
    <source>
        <dbReference type="EMBL" id="GAA5152524.1"/>
    </source>
</evidence>
<dbReference type="Proteomes" id="UP001428817">
    <property type="component" value="Unassembled WGS sequence"/>
</dbReference>
<dbReference type="Pfam" id="PF08892">
    <property type="entry name" value="YqcI_YcgG"/>
    <property type="match status" value="1"/>
</dbReference>
<dbReference type="InterPro" id="IPR014988">
    <property type="entry name" value="Uncharacterised_YqcI/YcgG"/>
</dbReference>
<comment type="caution">
    <text evidence="2">The sequence shown here is derived from an EMBL/GenBank/DDBJ whole genome shotgun (WGS) entry which is preliminary data.</text>
</comment>
<organism evidence="2 3">
    <name type="scientific">Pseudonocardia eucalypti</name>
    <dbReference type="NCBI Taxonomy" id="648755"/>
    <lineage>
        <taxon>Bacteria</taxon>
        <taxon>Bacillati</taxon>
        <taxon>Actinomycetota</taxon>
        <taxon>Actinomycetes</taxon>
        <taxon>Pseudonocardiales</taxon>
        <taxon>Pseudonocardiaceae</taxon>
        <taxon>Pseudonocardia</taxon>
    </lineage>
</organism>
<dbReference type="PANTHER" id="PTHR40045:SF1">
    <property type="entry name" value="YQCI_YCGG FAMILY PROTEIN"/>
    <property type="match status" value="1"/>
</dbReference>
<feature type="compositionally biased region" description="Low complexity" evidence="1">
    <location>
        <begin position="240"/>
        <end position="252"/>
    </location>
</feature>
<gene>
    <name evidence="2" type="ORF">GCM10023321_21390</name>
</gene>
<evidence type="ECO:0000256" key="1">
    <source>
        <dbReference type="SAM" id="MobiDB-lite"/>
    </source>
</evidence>
<feature type="region of interest" description="Disordered" evidence="1">
    <location>
        <begin position="230"/>
        <end position="294"/>
    </location>
</feature>
<name>A0ABP9PUX9_9PSEU</name>
<dbReference type="RefSeq" id="WP_185066441.1">
    <property type="nucleotide sequence ID" value="NZ_BAABJP010000007.1"/>
</dbReference>
<proteinExistence type="predicted"/>
<evidence type="ECO:0000313" key="3">
    <source>
        <dbReference type="Proteomes" id="UP001428817"/>
    </source>
</evidence>
<protein>
    <submittedName>
        <fullName evidence="2">YqcI/YcgG family protein</fullName>
    </submittedName>
</protein>
<dbReference type="PANTHER" id="PTHR40045">
    <property type="entry name" value="YCGG FAMILY PROTEIN"/>
    <property type="match status" value="1"/>
</dbReference>
<feature type="compositionally biased region" description="Basic residues" evidence="1">
    <location>
        <begin position="276"/>
        <end position="286"/>
    </location>
</feature>